<evidence type="ECO:0000256" key="1">
    <source>
        <dbReference type="SAM" id="SignalP"/>
    </source>
</evidence>
<feature type="chain" id="PRO_5009603998" evidence="1">
    <location>
        <begin position="20"/>
        <end position="220"/>
    </location>
</feature>
<evidence type="ECO:0000313" key="3">
    <source>
        <dbReference type="Proteomes" id="UP000178485"/>
    </source>
</evidence>
<gene>
    <name evidence="2" type="ORF">ING2E5A_2457</name>
</gene>
<name>A0A1G4G9N3_9BACT</name>
<proteinExistence type="predicted"/>
<keyword evidence="3" id="KW-1185">Reference proteome</keyword>
<dbReference type="Proteomes" id="UP000178485">
    <property type="component" value="Chromosome i"/>
</dbReference>
<accession>A0A1G4G9N3</accession>
<dbReference type="AlphaFoldDB" id="A0A1G4G9N3"/>
<sequence length="220" mass="24743">MKKSALILTAICLTFALQAQNITTMWPYKYSDFRDGTVYFLNKRTLSAPVNIHLLKSSLHYLDKEQIKEVTTSEIVLVKIEEDSYYMRDNQLMRVVSGDSTGFVAELLLADFDALTESGGAYGSSSNVQATRKLSSLEVGGINITNHMELKSNKDGGSLLPVKKKYFIVTPDALYPATKKGIESQLPANRLADFRQFLKQNKVSWRNPESLSVLLQFFNE</sequence>
<dbReference type="EMBL" id="LT608328">
    <property type="protein sequence ID" value="SCM59254.1"/>
    <property type="molecule type" value="Genomic_DNA"/>
</dbReference>
<organism evidence="2 3">
    <name type="scientific">Petrimonas mucosa</name>
    <dbReference type="NCBI Taxonomy" id="1642646"/>
    <lineage>
        <taxon>Bacteria</taxon>
        <taxon>Pseudomonadati</taxon>
        <taxon>Bacteroidota</taxon>
        <taxon>Bacteroidia</taxon>
        <taxon>Bacteroidales</taxon>
        <taxon>Dysgonomonadaceae</taxon>
        <taxon>Petrimonas</taxon>
    </lineage>
</organism>
<feature type="signal peptide" evidence="1">
    <location>
        <begin position="1"/>
        <end position="19"/>
    </location>
</feature>
<dbReference type="RefSeq" id="WP_071137574.1">
    <property type="nucleotide sequence ID" value="NZ_LT608328.1"/>
</dbReference>
<dbReference type="KEGG" id="pmuc:ING2E5A_2457"/>
<keyword evidence="1" id="KW-0732">Signal</keyword>
<dbReference type="STRING" id="1642646.ING2E5A_2457"/>
<reference evidence="2 3" key="1">
    <citation type="submission" date="2016-08" db="EMBL/GenBank/DDBJ databases">
        <authorList>
            <person name="Seilhamer J.J."/>
        </authorList>
    </citation>
    <scope>NUCLEOTIDE SEQUENCE [LARGE SCALE GENOMIC DNA]</scope>
    <source>
        <strain evidence="2">ING2-E5A</strain>
    </source>
</reference>
<evidence type="ECO:0000313" key="2">
    <source>
        <dbReference type="EMBL" id="SCM59254.1"/>
    </source>
</evidence>
<protein>
    <submittedName>
        <fullName evidence="2">Secreted protein</fullName>
    </submittedName>
</protein>